<evidence type="ECO:0000313" key="1">
    <source>
        <dbReference type="EMBL" id="TSE20080.1"/>
    </source>
</evidence>
<evidence type="ECO:0000313" key="2">
    <source>
        <dbReference type="Proteomes" id="UP000315736"/>
    </source>
</evidence>
<dbReference type="Proteomes" id="UP000315736">
    <property type="component" value="Unassembled WGS sequence"/>
</dbReference>
<reference evidence="1 2" key="1">
    <citation type="submission" date="2019-07" db="EMBL/GenBank/DDBJ databases">
        <title>Tepidimonas alkaliphilus YIM 72238 draft genome.</title>
        <authorList>
            <person name="Da Costa M.S."/>
            <person name="Froufe H.J.C."/>
            <person name="Egas C."/>
            <person name="Albuquerque L."/>
        </authorList>
    </citation>
    <scope>NUCLEOTIDE SEQUENCE [LARGE SCALE GENOMIC DNA]</scope>
    <source>
        <strain evidence="1 2">YIM 72238</strain>
    </source>
</reference>
<dbReference type="AlphaFoldDB" id="A0A554W926"/>
<gene>
    <name evidence="1" type="ORF">Talka_00974</name>
</gene>
<protein>
    <submittedName>
        <fullName evidence="1">Uncharacterized protein</fullName>
    </submittedName>
</protein>
<name>A0A554W926_9BURK</name>
<comment type="caution">
    <text evidence="1">The sequence shown here is derived from an EMBL/GenBank/DDBJ whole genome shotgun (WGS) entry which is preliminary data.</text>
</comment>
<dbReference type="EMBL" id="VJNB01000004">
    <property type="protein sequence ID" value="TSE20080.1"/>
    <property type="molecule type" value="Genomic_DNA"/>
</dbReference>
<keyword evidence="2" id="KW-1185">Reference proteome</keyword>
<proteinExistence type="predicted"/>
<sequence length="48" mass="5195">MRCHPVNVAKPGADLMSLQVRAFLCEEGAKAPKLMLKNHPVTAVALHT</sequence>
<accession>A0A554W926</accession>
<organism evidence="1 2">
    <name type="scientific">Tepidimonas alkaliphilus</name>
    <dbReference type="NCBI Taxonomy" id="2588942"/>
    <lineage>
        <taxon>Bacteria</taxon>
        <taxon>Pseudomonadati</taxon>
        <taxon>Pseudomonadota</taxon>
        <taxon>Betaproteobacteria</taxon>
        <taxon>Burkholderiales</taxon>
        <taxon>Tepidimonas</taxon>
    </lineage>
</organism>